<organism evidence="2 3">
    <name type="scientific">Nasonia vitripennis</name>
    <name type="common">Parasitic wasp</name>
    <dbReference type="NCBI Taxonomy" id="7425"/>
    <lineage>
        <taxon>Eukaryota</taxon>
        <taxon>Metazoa</taxon>
        <taxon>Ecdysozoa</taxon>
        <taxon>Arthropoda</taxon>
        <taxon>Hexapoda</taxon>
        <taxon>Insecta</taxon>
        <taxon>Pterygota</taxon>
        <taxon>Neoptera</taxon>
        <taxon>Endopterygota</taxon>
        <taxon>Hymenoptera</taxon>
        <taxon>Apocrita</taxon>
        <taxon>Proctotrupomorpha</taxon>
        <taxon>Chalcidoidea</taxon>
        <taxon>Pteromalidae</taxon>
        <taxon>Pteromalinae</taxon>
        <taxon>Nasonia</taxon>
    </lineage>
</organism>
<dbReference type="Proteomes" id="UP000002358">
    <property type="component" value="Unassembled WGS sequence"/>
</dbReference>
<protein>
    <recommendedName>
        <fullName evidence="1">Double jelly roll-like domain-containing protein</fullName>
    </recommendedName>
</protein>
<accession>A0A7M7Q3J8</accession>
<keyword evidence="3" id="KW-1185">Reference proteome</keyword>
<dbReference type="InParanoid" id="A0A7M7Q3J8"/>
<dbReference type="AlphaFoldDB" id="A0A7M7Q3J8"/>
<dbReference type="PANTHER" id="PTHR36159:SF1">
    <property type="entry name" value="RETROVIRUS-RELATED POL POLYPROTEIN FROM TRANSPOSON 412-LIKE PROTEIN"/>
    <property type="match status" value="1"/>
</dbReference>
<reference evidence="2" key="1">
    <citation type="submission" date="2021-01" db="UniProtKB">
        <authorList>
            <consortium name="EnsemblMetazoa"/>
        </authorList>
    </citation>
    <scope>IDENTIFICATION</scope>
</reference>
<dbReference type="Pfam" id="PF21738">
    <property type="entry name" value="DJR-like_dom"/>
    <property type="match status" value="2"/>
</dbReference>
<name>A0A7M7Q3J8_NASVI</name>
<dbReference type="GeneID" id="116416469"/>
<sequence>MESVLNVQSPVIFDESVSHYEVHVHQPYTSLAFNNSDEIRIAIQHQDLCVLPSKSSLHICGKITRQDGQAVQHTLFVNNAISHLFEEIRYEMNAIEIDRCKNVAATTLMKGYTSFSTSQLKYLENSGWTPITDVGNIADNNEKSRNDLNAVLQEALMVDGRPTYEEFKIEINRIEWLMPYLMLSDRRKIQLFNYIQKDIPISMSFRSWELYEYPVLPTTTQHVWTVKTSNQLEKPRFIILGFQTGRKGVRRQNASHFDHCNISNVKLFLNSQSYPYGNLNLDILNNQFAMIYDMYANFQNAYYSDRIVIDSLVSKEDFITNAPLIVIDCSKQNESLKQAAVDVRLEFECKRNIPVDTTAYCLILHDRIVKYNPISGDIKKLV</sequence>
<feature type="domain" description="Double jelly roll-like" evidence="1">
    <location>
        <begin position="160"/>
        <end position="369"/>
    </location>
</feature>
<feature type="domain" description="Double jelly roll-like" evidence="1">
    <location>
        <begin position="77"/>
        <end position="134"/>
    </location>
</feature>
<dbReference type="RefSeq" id="XP_031781026.1">
    <property type="nucleotide sequence ID" value="XM_031925166.1"/>
</dbReference>
<evidence type="ECO:0000313" key="3">
    <source>
        <dbReference type="Proteomes" id="UP000002358"/>
    </source>
</evidence>
<evidence type="ECO:0000313" key="2">
    <source>
        <dbReference type="EnsemblMetazoa" id="XP_031781026"/>
    </source>
</evidence>
<evidence type="ECO:0000259" key="1">
    <source>
        <dbReference type="Pfam" id="PF21738"/>
    </source>
</evidence>
<dbReference type="OrthoDB" id="7545590at2759"/>
<dbReference type="KEGG" id="nvi:116416469"/>
<proteinExistence type="predicted"/>
<dbReference type="PANTHER" id="PTHR36159">
    <property type="entry name" value="PROTEIN CBG23766"/>
    <property type="match status" value="1"/>
</dbReference>
<dbReference type="EnsemblMetazoa" id="XM_031925166">
    <property type="protein sequence ID" value="XP_031781026"/>
    <property type="gene ID" value="LOC116416469"/>
</dbReference>
<dbReference type="InterPro" id="IPR049512">
    <property type="entry name" value="DJR-like_dom"/>
</dbReference>